<protein>
    <submittedName>
        <fullName evidence="2">Bestrophin homolog</fullName>
    </submittedName>
</protein>
<dbReference type="AlphaFoldDB" id="A0A183EXY0"/>
<sequence>LKLFMQQFLYRFWLLLLGISFYFGLAEFYE</sequence>
<organism evidence="2">
    <name type="scientific">Gongylonema pulchrum</name>
    <dbReference type="NCBI Taxonomy" id="637853"/>
    <lineage>
        <taxon>Eukaryota</taxon>
        <taxon>Metazoa</taxon>
        <taxon>Ecdysozoa</taxon>
        <taxon>Nematoda</taxon>
        <taxon>Chromadorea</taxon>
        <taxon>Rhabditida</taxon>
        <taxon>Spirurina</taxon>
        <taxon>Spiruromorpha</taxon>
        <taxon>Spiruroidea</taxon>
        <taxon>Gongylonematidae</taxon>
        <taxon>Gongylonema</taxon>
    </lineage>
</organism>
<evidence type="ECO:0000313" key="2">
    <source>
        <dbReference type="WBParaSite" id="GPUH_0002585101-mRNA-1"/>
    </source>
</evidence>
<keyword evidence="1" id="KW-1133">Transmembrane helix</keyword>
<keyword evidence="1" id="KW-0812">Transmembrane</keyword>
<reference evidence="2" key="1">
    <citation type="submission" date="2016-06" db="UniProtKB">
        <authorList>
            <consortium name="WormBaseParasite"/>
        </authorList>
    </citation>
    <scope>IDENTIFICATION</scope>
</reference>
<keyword evidence="1" id="KW-0472">Membrane</keyword>
<name>A0A183EXY0_9BILA</name>
<evidence type="ECO:0000256" key="1">
    <source>
        <dbReference type="SAM" id="Phobius"/>
    </source>
</evidence>
<proteinExistence type="predicted"/>
<feature type="transmembrane region" description="Helical" evidence="1">
    <location>
        <begin position="12"/>
        <end position="29"/>
    </location>
</feature>
<dbReference type="WBParaSite" id="GPUH_0002585101-mRNA-1">
    <property type="protein sequence ID" value="GPUH_0002585101-mRNA-1"/>
    <property type="gene ID" value="GPUH_0002585101"/>
</dbReference>
<accession>A0A183EXY0</accession>